<dbReference type="Proteomes" id="UP000832011">
    <property type="component" value="Chromosome"/>
</dbReference>
<keyword evidence="1" id="KW-0732">Signal</keyword>
<accession>A0ABY4E688</accession>
<name>A0ABY4E688_9NEIS</name>
<sequence>MKKIHLCVLTGLLFSGAAFADWLPGLPSPDKWLNQQCMHRISQYPKVKLSSSERRNTCACMTQHAKANLSTRDLLNLVEMSDSELERRYGGQAKQAFERCSKQQVASE</sequence>
<evidence type="ECO:0000256" key="1">
    <source>
        <dbReference type="SAM" id="SignalP"/>
    </source>
</evidence>
<protein>
    <submittedName>
        <fullName evidence="2">Uncharacterized protein</fullName>
    </submittedName>
</protein>
<keyword evidence="3" id="KW-1185">Reference proteome</keyword>
<evidence type="ECO:0000313" key="3">
    <source>
        <dbReference type="Proteomes" id="UP000832011"/>
    </source>
</evidence>
<proteinExistence type="predicted"/>
<gene>
    <name evidence="2" type="ORF">LVJ82_05355</name>
</gene>
<dbReference type="EMBL" id="CP091511">
    <property type="protein sequence ID" value="UOO90405.1"/>
    <property type="molecule type" value="Genomic_DNA"/>
</dbReference>
<feature type="chain" id="PRO_5046839789" evidence="1">
    <location>
        <begin position="21"/>
        <end position="108"/>
    </location>
</feature>
<feature type="signal peptide" evidence="1">
    <location>
        <begin position="1"/>
        <end position="20"/>
    </location>
</feature>
<organism evidence="2 3">
    <name type="scientific">Vitreoscilla massiliensis</name>
    <dbReference type="NCBI Taxonomy" id="1689272"/>
    <lineage>
        <taxon>Bacteria</taxon>
        <taxon>Pseudomonadati</taxon>
        <taxon>Pseudomonadota</taxon>
        <taxon>Betaproteobacteria</taxon>
        <taxon>Neisseriales</taxon>
        <taxon>Neisseriaceae</taxon>
        <taxon>Vitreoscilla</taxon>
    </lineage>
</organism>
<evidence type="ECO:0000313" key="2">
    <source>
        <dbReference type="EMBL" id="UOO90405.1"/>
    </source>
</evidence>
<dbReference type="RefSeq" id="WP_058355716.1">
    <property type="nucleotide sequence ID" value="NZ_CABKVG010000008.1"/>
</dbReference>
<reference evidence="2 3" key="1">
    <citation type="journal article" date="2022" name="Res Sq">
        <title>Evolution of multicellular longitudinally dividing oral cavity symbionts (Neisseriaceae).</title>
        <authorList>
            <person name="Nyongesa S."/>
            <person name="Weber P."/>
            <person name="Bernet E."/>
            <person name="Pullido F."/>
            <person name="Nieckarz M."/>
            <person name="Delaby M."/>
            <person name="Nieves C."/>
            <person name="Viehboeck T."/>
            <person name="Krause N."/>
            <person name="Rivera-Millot A."/>
            <person name="Nakamura A."/>
            <person name="Vischer N."/>
            <person name="VanNieuwenhze M."/>
            <person name="Brun Y."/>
            <person name="Cava F."/>
            <person name="Bulgheresi S."/>
            <person name="Veyrier F."/>
        </authorList>
    </citation>
    <scope>NUCLEOTIDE SEQUENCE [LARGE SCALE GENOMIC DNA]</scope>
    <source>
        <strain evidence="2 3">SN4</strain>
    </source>
</reference>